<dbReference type="PRINTS" id="PR00690">
    <property type="entry name" value="ADHESNFAMILY"/>
</dbReference>
<dbReference type="EMBL" id="QDGB01000280">
    <property type="protein sequence ID" value="RQX15344.1"/>
    <property type="molecule type" value="Genomic_DNA"/>
</dbReference>
<dbReference type="GO" id="GO:0030313">
    <property type="term" value="C:cell envelope"/>
    <property type="evidence" value="ECO:0007669"/>
    <property type="project" value="UniProtKB-SubCell"/>
</dbReference>
<keyword evidence="2 5" id="KW-0813">Transport</keyword>
<dbReference type="Proteomes" id="UP000278981">
    <property type="component" value="Unassembled WGS sequence"/>
</dbReference>
<evidence type="ECO:0000256" key="4">
    <source>
        <dbReference type="ARBA" id="ARBA00022729"/>
    </source>
</evidence>
<reference evidence="7 8" key="1">
    <citation type="submission" date="2018-04" db="EMBL/GenBank/DDBJ databases">
        <title>Micromonosporas from Atacama Desert.</title>
        <authorList>
            <person name="Carro L."/>
            <person name="Klenk H.-P."/>
            <person name="Goodfellow M."/>
        </authorList>
    </citation>
    <scope>NUCLEOTIDE SEQUENCE [LARGE SCALE GENOMIC DNA]</scope>
    <source>
        <strain evidence="7 8">LB19</strain>
    </source>
</reference>
<organism evidence="7 8">
    <name type="scientific">Micromonospora ureilytica</name>
    <dbReference type="NCBI Taxonomy" id="709868"/>
    <lineage>
        <taxon>Bacteria</taxon>
        <taxon>Bacillati</taxon>
        <taxon>Actinomycetota</taxon>
        <taxon>Actinomycetes</taxon>
        <taxon>Micromonosporales</taxon>
        <taxon>Micromonosporaceae</taxon>
        <taxon>Micromonospora</taxon>
    </lineage>
</organism>
<dbReference type="GO" id="GO:0007155">
    <property type="term" value="P:cell adhesion"/>
    <property type="evidence" value="ECO:0007669"/>
    <property type="project" value="InterPro"/>
</dbReference>
<dbReference type="GO" id="GO:0046872">
    <property type="term" value="F:metal ion binding"/>
    <property type="evidence" value="ECO:0007669"/>
    <property type="project" value="UniProtKB-KW"/>
</dbReference>
<dbReference type="Pfam" id="PF01297">
    <property type="entry name" value="ZnuA"/>
    <property type="match status" value="1"/>
</dbReference>
<sequence>MLGENDYRSGSQEWSGFVKHGQRTIIAAATAAALVLLGGCGSGDDAAEGGSNASSGAGLAVVATTPEVADFVRTVGGSDVTVTQIIKPNVDPHDYEPTPADIQAIGKAAIVVKNGVGLEEWLDQTIESAGFKGTVVDSSQGVTLRQGGHEEGEEGHEEGEDAHEGEEHDPHIWHNPLNAKTMVANIEKGLAAADPAHAAAFAGNVKNYTAELDKLDADNEAAFARIPADQRKLVTNHDAFGYYVDRYKLQFVGSVIPSLDTSAELSAKQLNELVAKIKATGTKAIFAETSLPPKSAEAIANQAGVKVIGGEDALYGDSIGAEGTPQGTYLGAERHNTQVIVSALGG</sequence>
<feature type="region of interest" description="Disordered" evidence="6">
    <location>
        <begin position="141"/>
        <end position="172"/>
    </location>
</feature>
<comment type="subcellular location">
    <subcellularLocation>
        <location evidence="1">Cell envelope</location>
    </subcellularLocation>
</comment>
<dbReference type="Gene3D" id="3.40.50.1980">
    <property type="entry name" value="Nitrogenase molybdenum iron protein domain"/>
    <property type="match status" value="2"/>
</dbReference>
<keyword evidence="4" id="KW-0732">Signal</keyword>
<evidence type="ECO:0000313" key="8">
    <source>
        <dbReference type="Proteomes" id="UP000278981"/>
    </source>
</evidence>
<keyword evidence="3" id="KW-0479">Metal-binding</keyword>
<dbReference type="SUPFAM" id="SSF53807">
    <property type="entry name" value="Helical backbone' metal receptor"/>
    <property type="match status" value="1"/>
</dbReference>
<dbReference type="GO" id="GO:0030001">
    <property type="term" value="P:metal ion transport"/>
    <property type="evidence" value="ECO:0007669"/>
    <property type="project" value="InterPro"/>
</dbReference>
<dbReference type="PANTHER" id="PTHR42953">
    <property type="entry name" value="HIGH-AFFINITY ZINC UPTAKE SYSTEM PROTEIN ZNUA-RELATED"/>
    <property type="match status" value="1"/>
</dbReference>
<proteinExistence type="inferred from homology"/>
<dbReference type="AlphaFoldDB" id="A0A3N9XQT4"/>
<dbReference type="PANTHER" id="PTHR42953:SF1">
    <property type="entry name" value="METAL-BINDING PROTEIN HI_0362-RELATED"/>
    <property type="match status" value="1"/>
</dbReference>
<evidence type="ECO:0000256" key="5">
    <source>
        <dbReference type="RuleBase" id="RU003512"/>
    </source>
</evidence>
<evidence type="ECO:0000256" key="6">
    <source>
        <dbReference type="SAM" id="MobiDB-lite"/>
    </source>
</evidence>
<evidence type="ECO:0000256" key="3">
    <source>
        <dbReference type="ARBA" id="ARBA00022723"/>
    </source>
</evidence>
<comment type="caution">
    <text evidence="7">The sequence shown here is derived from an EMBL/GenBank/DDBJ whole genome shotgun (WGS) entry which is preliminary data.</text>
</comment>
<evidence type="ECO:0000256" key="1">
    <source>
        <dbReference type="ARBA" id="ARBA00004196"/>
    </source>
</evidence>
<protein>
    <submittedName>
        <fullName evidence="7">Zinc ABC transporter substrate-binding protein</fullName>
    </submittedName>
</protein>
<accession>A0A3N9XQT4</accession>
<feature type="compositionally biased region" description="Acidic residues" evidence="6">
    <location>
        <begin position="151"/>
        <end position="164"/>
    </location>
</feature>
<evidence type="ECO:0000256" key="2">
    <source>
        <dbReference type="ARBA" id="ARBA00022448"/>
    </source>
</evidence>
<dbReference type="InterPro" id="IPR006127">
    <property type="entry name" value="ZnuA-like"/>
</dbReference>
<dbReference type="PRINTS" id="PR00691">
    <property type="entry name" value="ADHESINB"/>
</dbReference>
<name>A0A3N9XQT4_9ACTN</name>
<dbReference type="InterPro" id="IPR006129">
    <property type="entry name" value="AdhesinB"/>
</dbReference>
<comment type="similarity">
    <text evidence="5">Belongs to the bacterial solute-binding protein 9 family.</text>
</comment>
<evidence type="ECO:0000313" key="7">
    <source>
        <dbReference type="EMBL" id="RQX15344.1"/>
    </source>
</evidence>
<dbReference type="InterPro" id="IPR050492">
    <property type="entry name" value="Bact_metal-bind_prot9"/>
</dbReference>
<dbReference type="InterPro" id="IPR006128">
    <property type="entry name" value="Lipoprotein_PsaA-like"/>
</dbReference>
<dbReference type="OrthoDB" id="9810636at2"/>
<gene>
    <name evidence="7" type="ORF">DDE19_19690</name>
</gene>